<dbReference type="PANTHER" id="PTHR46211">
    <property type="entry name" value="GLYCEROPHOSPHORYL DIESTER PHOSPHODIESTERASE"/>
    <property type="match status" value="1"/>
</dbReference>
<dbReference type="CDD" id="cd08561">
    <property type="entry name" value="GDPD_cytoplasmic_ScUgpQ2_like"/>
    <property type="match status" value="1"/>
</dbReference>
<dbReference type="AlphaFoldDB" id="A0A0S4QNQ7"/>
<feature type="domain" description="GP-PDE" evidence="1">
    <location>
        <begin position="12"/>
        <end position="260"/>
    </location>
</feature>
<protein>
    <submittedName>
        <fullName evidence="2">Glycerophosphoryl diester phosphodiesterase</fullName>
    </submittedName>
</protein>
<dbReference type="Gene3D" id="3.20.20.190">
    <property type="entry name" value="Phosphatidylinositol (PI) phosphodiesterase"/>
    <property type="match status" value="1"/>
</dbReference>
<dbReference type="Proteomes" id="UP000198802">
    <property type="component" value="Unassembled WGS sequence"/>
</dbReference>
<accession>A0A0S4QNQ7</accession>
<dbReference type="PROSITE" id="PS51704">
    <property type="entry name" value="GP_PDE"/>
    <property type="match status" value="1"/>
</dbReference>
<reference evidence="3" key="1">
    <citation type="submission" date="2015-11" db="EMBL/GenBank/DDBJ databases">
        <authorList>
            <person name="Varghese N."/>
        </authorList>
    </citation>
    <scope>NUCLEOTIDE SEQUENCE [LARGE SCALE GENOMIC DNA]</scope>
    <source>
        <strain evidence="3">DSM 45899</strain>
    </source>
</reference>
<organism evidence="2 3">
    <name type="scientific">Parafrankia irregularis</name>
    <dbReference type="NCBI Taxonomy" id="795642"/>
    <lineage>
        <taxon>Bacteria</taxon>
        <taxon>Bacillati</taxon>
        <taxon>Actinomycetota</taxon>
        <taxon>Actinomycetes</taxon>
        <taxon>Frankiales</taxon>
        <taxon>Frankiaceae</taxon>
        <taxon>Parafrankia</taxon>
    </lineage>
</organism>
<evidence type="ECO:0000313" key="2">
    <source>
        <dbReference type="EMBL" id="CUU57075.1"/>
    </source>
</evidence>
<dbReference type="PANTHER" id="PTHR46211:SF14">
    <property type="entry name" value="GLYCEROPHOSPHODIESTER PHOSPHODIESTERASE"/>
    <property type="match status" value="1"/>
</dbReference>
<dbReference type="Pfam" id="PF03009">
    <property type="entry name" value="GDPD"/>
    <property type="match status" value="1"/>
</dbReference>
<sequence>MRHLEFLDHPGPIPFAHRGGRGSWPENSWPAFENAVGLGYRYLETDVRATSDGVVLLLHDETLDRVTDSTGPISSLTCREAAGIRLRSPGNAHEPGTEADQEIPRLDQLLDRWPDIRLNIDIKEPGAVAPTVDVIRRANAVSRVCVTSFRDATIRQVRSLLGENLCVGGGTRTVGSLRLQSLLPAAAQRGRLRGRADVVQVPTAFRGVPVCDARFVRCATRLGVPVHAWTINDTDEMERLLDLGVQGLITDYPEILKAHLVSRGQWWGSN</sequence>
<proteinExistence type="predicted"/>
<dbReference type="GO" id="GO:0008081">
    <property type="term" value="F:phosphoric diester hydrolase activity"/>
    <property type="evidence" value="ECO:0007669"/>
    <property type="project" value="InterPro"/>
</dbReference>
<gene>
    <name evidence="2" type="ORF">Ga0074812_11090</name>
</gene>
<name>A0A0S4QNQ7_9ACTN</name>
<dbReference type="InterPro" id="IPR017946">
    <property type="entry name" value="PLC-like_Pdiesterase_TIM-brl"/>
</dbReference>
<dbReference type="InterPro" id="IPR030395">
    <property type="entry name" value="GP_PDE_dom"/>
</dbReference>
<dbReference type="RefSeq" id="WP_091278079.1">
    <property type="nucleotide sequence ID" value="NZ_FAOZ01000010.1"/>
</dbReference>
<keyword evidence="3" id="KW-1185">Reference proteome</keyword>
<dbReference type="EMBL" id="FAOZ01000010">
    <property type="protein sequence ID" value="CUU57075.1"/>
    <property type="molecule type" value="Genomic_DNA"/>
</dbReference>
<evidence type="ECO:0000259" key="1">
    <source>
        <dbReference type="PROSITE" id="PS51704"/>
    </source>
</evidence>
<dbReference type="GO" id="GO:0006629">
    <property type="term" value="P:lipid metabolic process"/>
    <property type="evidence" value="ECO:0007669"/>
    <property type="project" value="InterPro"/>
</dbReference>
<evidence type="ECO:0000313" key="3">
    <source>
        <dbReference type="Proteomes" id="UP000198802"/>
    </source>
</evidence>
<dbReference type="SUPFAM" id="SSF51695">
    <property type="entry name" value="PLC-like phosphodiesterases"/>
    <property type="match status" value="1"/>
</dbReference>